<dbReference type="EMBL" id="JARRAG010000002">
    <property type="protein sequence ID" value="MDG3008042.1"/>
    <property type="molecule type" value="Genomic_DNA"/>
</dbReference>
<dbReference type="Gene3D" id="3.30.160.100">
    <property type="entry name" value="Ribosome hibernation promotion factor-like"/>
    <property type="match status" value="1"/>
</dbReference>
<dbReference type="Proteomes" id="UP001216907">
    <property type="component" value="Unassembled WGS sequence"/>
</dbReference>
<dbReference type="InterPro" id="IPR003489">
    <property type="entry name" value="RHF/RaiA"/>
</dbReference>
<evidence type="ECO:0000313" key="2">
    <source>
        <dbReference type="EMBL" id="MDG3008042.1"/>
    </source>
</evidence>
<dbReference type="Pfam" id="PF02482">
    <property type="entry name" value="Ribosomal_S30AE"/>
    <property type="match status" value="1"/>
</dbReference>
<reference evidence="2 3" key="1">
    <citation type="submission" date="2023-03" db="EMBL/GenBank/DDBJ databases">
        <title>Paludisphaera mucosa sp. nov. a novel planctomycete from northern fen.</title>
        <authorList>
            <person name="Ivanova A."/>
        </authorList>
    </citation>
    <scope>NUCLEOTIDE SEQUENCE [LARGE SCALE GENOMIC DNA]</scope>
    <source>
        <strain evidence="2 3">Pla2</strain>
    </source>
</reference>
<evidence type="ECO:0000256" key="1">
    <source>
        <dbReference type="SAM" id="MobiDB-lite"/>
    </source>
</evidence>
<gene>
    <name evidence="2" type="ORF">PZE19_30120</name>
</gene>
<feature type="compositionally biased region" description="Basic and acidic residues" evidence="1">
    <location>
        <begin position="89"/>
        <end position="99"/>
    </location>
</feature>
<protein>
    <submittedName>
        <fullName evidence="2">HPF/RaiA family ribosome-associated protein</fullName>
    </submittedName>
</protein>
<keyword evidence="3" id="KW-1185">Reference proteome</keyword>
<feature type="region of interest" description="Disordered" evidence="1">
    <location>
        <begin position="89"/>
        <end position="118"/>
    </location>
</feature>
<name>A0ABT6FKG6_9BACT</name>
<sequence length="118" mass="13076">MQIKISSRHGELAPGQRERLEEKAGKLTKFGRLMAIEIATSHEKGAWNVEFQVSAEHKNDFVATETGPTLEAAADQCLHKIENQLRKYKEKTQHHKGDVPHGGIPLGSVEPTPNGEVE</sequence>
<dbReference type="SUPFAM" id="SSF69754">
    <property type="entry name" value="Ribosome binding protein Y (YfiA homologue)"/>
    <property type="match status" value="1"/>
</dbReference>
<dbReference type="InterPro" id="IPR036567">
    <property type="entry name" value="RHF-like"/>
</dbReference>
<accession>A0ABT6FKG6</accession>
<organism evidence="2 3">
    <name type="scientific">Paludisphaera mucosa</name>
    <dbReference type="NCBI Taxonomy" id="3030827"/>
    <lineage>
        <taxon>Bacteria</taxon>
        <taxon>Pseudomonadati</taxon>
        <taxon>Planctomycetota</taxon>
        <taxon>Planctomycetia</taxon>
        <taxon>Isosphaerales</taxon>
        <taxon>Isosphaeraceae</taxon>
        <taxon>Paludisphaera</taxon>
    </lineage>
</organism>
<proteinExistence type="predicted"/>
<dbReference type="CDD" id="cd00552">
    <property type="entry name" value="RaiA"/>
    <property type="match status" value="1"/>
</dbReference>
<comment type="caution">
    <text evidence="2">The sequence shown here is derived from an EMBL/GenBank/DDBJ whole genome shotgun (WGS) entry which is preliminary data.</text>
</comment>
<evidence type="ECO:0000313" key="3">
    <source>
        <dbReference type="Proteomes" id="UP001216907"/>
    </source>
</evidence>
<dbReference type="RefSeq" id="WP_277864310.1">
    <property type="nucleotide sequence ID" value="NZ_JARRAG010000002.1"/>
</dbReference>